<dbReference type="OrthoDB" id="2021019at2759"/>
<evidence type="ECO:0000256" key="6">
    <source>
        <dbReference type="ARBA" id="ARBA00023274"/>
    </source>
</evidence>
<keyword evidence="11" id="KW-1185">Reference proteome</keyword>
<dbReference type="GO" id="GO:0000373">
    <property type="term" value="P:Group II intron splicing"/>
    <property type="evidence" value="ECO:0007669"/>
    <property type="project" value="InterPro"/>
</dbReference>
<evidence type="ECO:0000313" key="11">
    <source>
        <dbReference type="Proteomes" id="UP000325081"/>
    </source>
</evidence>
<comment type="caution">
    <text evidence="10">The sequence shown here is derived from an EMBL/GenBank/DDBJ whole genome shotgun (WGS) entry which is preliminary data.</text>
</comment>
<evidence type="ECO:0000256" key="7">
    <source>
        <dbReference type="PROSITE-ProRule" id="PRU00626"/>
    </source>
</evidence>
<protein>
    <submittedName>
        <fullName evidence="10">RNA-binding CRS1 / YhbY (CRM) domain-containing protein</fullName>
    </submittedName>
</protein>
<dbReference type="SMART" id="SM01103">
    <property type="entry name" value="CRS1_YhbY"/>
    <property type="match status" value="2"/>
</dbReference>
<keyword evidence="6" id="KW-0687">Ribonucleoprotein</keyword>
<dbReference type="Proteomes" id="UP000325081">
    <property type="component" value="Unassembled WGS sequence"/>
</dbReference>
<feature type="region of interest" description="Disordered" evidence="8">
    <location>
        <begin position="74"/>
        <end position="114"/>
    </location>
</feature>
<feature type="domain" description="CRM" evidence="9">
    <location>
        <begin position="366"/>
        <end position="462"/>
    </location>
</feature>
<keyword evidence="4" id="KW-0809">Transit peptide</keyword>
<sequence length="687" mass="77492">MEVRLNWEKMAGKILFPLFSPPQLLPASHRPPTEIRFSRWNNSKFRRERGQVQKELEDKRRFEKRFDSALTIAHNYNPAPPLPTTFKSTGTPSAPSSPSIPGKASKYSKKPHPAFEPRKIKVNNNEKNPTQNQNQNSAGLSFRIDENGVSYEMPEAPFLYQYSYTETPKVKPVKLREPLVSPFGPDTMSKPWLGRKPMQPSKKKLPEFDSFNLPPPHKKGVKPVQAPGPFLPGSGPKYVQSREEILGAPLSKDEIEELMNGCKKTNRQLNIGRDGLTHNMLDNIHALWKRRRVCKIKCKGVCTVDMDNVCEQLEEKTGGKIIYHRGGVVYLFRGRNYNFNSRPRFPLMLWKPITPVYPRLVKRVPEGLTLEEASDMRKRGRHLSPICKLAKNGVYVDLVKNVREAFEACELVRIDCQGLNPSDYKKIGAKLKDLVPCVLLSFEQEHMLMWRGRDWKSVLELGESRTSLQQGNSNVKASELLTPSSSPTVPNSISKENILETRLEPLPASFCGEDTLQAPNQIVESNTNMENNGSSETAFSISPVVSFDEQLNCTNKQMNSSIMPCTEGILLLREQAVESGMAFLLDDRNLDADIVFKESVAFAKTAPAGPVFRWRRKEKLAAAAEEKKEQECDDLDGAVLGMKSTVSVRRNERKTDINENMKEIRGDYLNVVGRGSLGVDELAKLLA</sequence>
<dbReference type="SUPFAM" id="SSF75471">
    <property type="entry name" value="YhbY-like"/>
    <property type="match status" value="2"/>
</dbReference>
<gene>
    <name evidence="10" type="ORF">STAS_10275</name>
</gene>
<feature type="region of interest" description="Disordered" evidence="8">
    <location>
        <begin position="206"/>
        <end position="234"/>
    </location>
</feature>
<name>A0A5A7PNA1_STRAF</name>
<evidence type="ECO:0000256" key="4">
    <source>
        <dbReference type="ARBA" id="ARBA00022946"/>
    </source>
</evidence>
<evidence type="ECO:0000256" key="5">
    <source>
        <dbReference type="ARBA" id="ARBA00023187"/>
    </source>
</evidence>
<evidence type="ECO:0000256" key="8">
    <source>
        <dbReference type="SAM" id="MobiDB-lite"/>
    </source>
</evidence>
<dbReference type="InterPro" id="IPR001890">
    <property type="entry name" value="RNA-binding_CRM"/>
</dbReference>
<dbReference type="Gene3D" id="3.30.110.60">
    <property type="entry name" value="YhbY-like"/>
    <property type="match status" value="2"/>
</dbReference>
<keyword evidence="3 7" id="KW-0694">RNA-binding</keyword>
<dbReference type="PANTHER" id="PTHR46247">
    <property type="entry name" value="CRS2-ASSOCIATED FACTOR 1, CHLOROPLASTIC"/>
    <property type="match status" value="1"/>
</dbReference>
<dbReference type="GO" id="GO:1990904">
    <property type="term" value="C:ribonucleoprotein complex"/>
    <property type="evidence" value="ECO:0007669"/>
    <property type="project" value="UniProtKB-KW"/>
</dbReference>
<keyword evidence="1" id="KW-0507">mRNA processing</keyword>
<reference evidence="11" key="1">
    <citation type="journal article" date="2019" name="Curr. Biol.">
        <title>Genome Sequence of Striga asiatica Provides Insight into the Evolution of Plant Parasitism.</title>
        <authorList>
            <person name="Yoshida S."/>
            <person name="Kim S."/>
            <person name="Wafula E.K."/>
            <person name="Tanskanen J."/>
            <person name="Kim Y.M."/>
            <person name="Honaas L."/>
            <person name="Yang Z."/>
            <person name="Spallek T."/>
            <person name="Conn C.E."/>
            <person name="Ichihashi Y."/>
            <person name="Cheong K."/>
            <person name="Cui S."/>
            <person name="Der J.P."/>
            <person name="Gundlach H."/>
            <person name="Jiao Y."/>
            <person name="Hori C."/>
            <person name="Ishida J.K."/>
            <person name="Kasahara H."/>
            <person name="Kiba T."/>
            <person name="Kim M.S."/>
            <person name="Koo N."/>
            <person name="Laohavisit A."/>
            <person name="Lee Y.H."/>
            <person name="Lumba S."/>
            <person name="McCourt P."/>
            <person name="Mortimer J.C."/>
            <person name="Mutuku J.M."/>
            <person name="Nomura T."/>
            <person name="Sasaki-Sekimoto Y."/>
            <person name="Seto Y."/>
            <person name="Wang Y."/>
            <person name="Wakatake T."/>
            <person name="Sakakibara H."/>
            <person name="Demura T."/>
            <person name="Yamaguchi S."/>
            <person name="Yoneyama K."/>
            <person name="Manabe R.I."/>
            <person name="Nelson D.C."/>
            <person name="Schulman A.H."/>
            <person name="Timko M.P."/>
            <person name="dePamphilis C.W."/>
            <person name="Choi D."/>
            <person name="Shirasu K."/>
        </authorList>
    </citation>
    <scope>NUCLEOTIDE SEQUENCE [LARGE SCALE GENOMIC DNA]</scope>
    <source>
        <strain evidence="11">cv. UVA1</strain>
    </source>
</reference>
<keyword evidence="5" id="KW-0508">mRNA splicing</keyword>
<feature type="domain" description="CRM" evidence="9">
    <location>
        <begin position="248"/>
        <end position="344"/>
    </location>
</feature>
<dbReference type="InterPro" id="IPR044599">
    <property type="entry name" value="CAF1P_plant"/>
</dbReference>
<evidence type="ECO:0000256" key="2">
    <source>
        <dbReference type="ARBA" id="ARBA00022737"/>
    </source>
</evidence>
<dbReference type="AlphaFoldDB" id="A0A5A7PNA1"/>
<dbReference type="GO" id="GO:0003723">
    <property type="term" value="F:RNA binding"/>
    <property type="evidence" value="ECO:0007669"/>
    <property type="project" value="UniProtKB-UniRule"/>
</dbReference>
<keyword evidence="2" id="KW-0677">Repeat</keyword>
<feature type="compositionally biased region" description="Low complexity" evidence="8">
    <location>
        <begin position="87"/>
        <end position="105"/>
    </location>
</feature>
<feature type="region of interest" description="Disordered" evidence="8">
    <location>
        <begin position="470"/>
        <end position="492"/>
    </location>
</feature>
<organism evidence="10 11">
    <name type="scientific">Striga asiatica</name>
    <name type="common">Asiatic witchweed</name>
    <name type="synonym">Buchnera asiatica</name>
    <dbReference type="NCBI Taxonomy" id="4170"/>
    <lineage>
        <taxon>Eukaryota</taxon>
        <taxon>Viridiplantae</taxon>
        <taxon>Streptophyta</taxon>
        <taxon>Embryophyta</taxon>
        <taxon>Tracheophyta</taxon>
        <taxon>Spermatophyta</taxon>
        <taxon>Magnoliopsida</taxon>
        <taxon>eudicotyledons</taxon>
        <taxon>Gunneridae</taxon>
        <taxon>Pentapetalae</taxon>
        <taxon>asterids</taxon>
        <taxon>lamiids</taxon>
        <taxon>Lamiales</taxon>
        <taxon>Orobanchaceae</taxon>
        <taxon>Buchnereae</taxon>
        <taxon>Striga</taxon>
    </lineage>
</organism>
<accession>A0A5A7PNA1</accession>
<dbReference type="FunFam" id="3.30.110.60:FF:000002">
    <property type="entry name" value="CRS2-associated factor 1, chloroplastic"/>
    <property type="match status" value="2"/>
</dbReference>
<dbReference type="PROSITE" id="PS51295">
    <property type="entry name" value="CRM"/>
    <property type="match status" value="2"/>
</dbReference>
<dbReference type="PANTHER" id="PTHR46247:SF1">
    <property type="entry name" value="CRS2-ASSOCIATED FACTOR 1, CHLOROPLASTIC"/>
    <property type="match status" value="1"/>
</dbReference>
<proteinExistence type="predicted"/>
<dbReference type="EMBL" id="BKCP01004849">
    <property type="protein sequence ID" value="GER34101.1"/>
    <property type="molecule type" value="Genomic_DNA"/>
</dbReference>
<feature type="compositionally biased region" description="Low complexity" evidence="8">
    <location>
        <begin position="123"/>
        <end position="136"/>
    </location>
</feature>
<dbReference type="Pfam" id="PF01985">
    <property type="entry name" value="CRS1_YhbY"/>
    <property type="match status" value="2"/>
</dbReference>
<evidence type="ECO:0000256" key="3">
    <source>
        <dbReference type="ARBA" id="ARBA00022884"/>
    </source>
</evidence>
<dbReference type="InterPro" id="IPR035920">
    <property type="entry name" value="YhbY-like_sf"/>
</dbReference>
<dbReference type="GO" id="GO:0006397">
    <property type="term" value="P:mRNA processing"/>
    <property type="evidence" value="ECO:0007669"/>
    <property type="project" value="UniProtKB-KW"/>
</dbReference>
<evidence type="ECO:0000313" key="10">
    <source>
        <dbReference type="EMBL" id="GER34101.1"/>
    </source>
</evidence>
<evidence type="ECO:0000256" key="1">
    <source>
        <dbReference type="ARBA" id="ARBA00022664"/>
    </source>
</evidence>
<feature type="region of interest" description="Disordered" evidence="8">
    <location>
        <begin position="120"/>
        <end position="139"/>
    </location>
</feature>
<evidence type="ECO:0000259" key="9">
    <source>
        <dbReference type="PROSITE" id="PS51295"/>
    </source>
</evidence>